<accession>A9GVK1</accession>
<sequence>MKARPPPRSMTTTLKAKPRVSYDCSKCPAYCCSIYERVEVTPRDLRRLARHFGLTLEAAEERFTKRYNDERILRRQSDPVLGRVCRFLDLTTRGCTIYEARPEVCRDYPGRSRCGYYDVLQFERETQDDPDVMPLVQITFRSRTPAG</sequence>
<dbReference type="KEGG" id="scl:sce0610"/>
<dbReference type="STRING" id="448385.sce0610"/>
<reference evidence="1 2" key="1">
    <citation type="journal article" date="2007" name="Nat. Biotechnol.">
        <title>Complete genome sequence of the myxobacterium Sorangium cellulosum.</title>
        <authorList>
            <person name="Schneiker S."/>
            <person name="Perlova O."/>
            <person name="Kaiser O."/>
            <person name="Gerth K."/>
            <person name="Alici A."/>
            <person name="Altmeyer M.O."/>
            <person name="Bartels D."/>
            <person name="Bekel T."/>
            <person name="Beyer S."/>
            <person name="Bode E."/>
            <person name="Bode H.B."/>
            <person name="Bolten C.J."/>
            <person name="Choudhuri J.V."/>
            <person name="Doss S."/>
            <person name="Elnakady Y.A."/>
            <person name="Frank B."/>
            <person name="Gaigalat L."/>
            <person name="Goesmann A."/>
            <person name="Groeger C."/>
            <person name="Gross F."/>
            <person name="Jelsbak L."/>
            <person name="Jelsbak L."/>
            <person name="Kalinowski J."/>
            <person name="Kegler C."/>
            <person name="Knauber T."/>
            <person name="Konietzny S."/>
            <person name="Kopp M."/>
            <person name="Krause L."/>
            <person name="Krug D."/>
            <person name="Linke B."/>
            <person name="Mahmud T."/>
            <person name="Martinez-Arias R."/>
            <person name="McHardy A.C."/>
            <person name="Merai M."/>
            <person name="Meyer F."/>
            <person name="Mormann S."/>
            <person name="Munoz-Dorado J."/>
            <person name="Perez J."/>
            <person name="Pradella S."/>
            <person name="Rachid S."/>
            <person name="Raddatz G."/>
            <person name="Rosenau F."/>
            <person name="Rueckert C."/>
            <person name="Sasse F."/>
            <person name="Scharfe M."/>
            <person name="Schuster S.C."/>
            <person name="Suen G."/>
            <person name="Treuner-Lange A."/>
            <person name="Velicer G.J."/>
            <person name="Vorholter F.-J."/>
            <person name="Weissman K.J."/>
            <person name="Welch R.D."/>
            <person name="Wenzel S.C."/>
            <person name="Whitworth D.E."/>
            <person name="Wilhelm S."/>
            <person name="Wittmann C."/>
            <person name="Bloecker H."/>
            <person name="Puehler A."/>
            <person name="Mueller R."/>
        </authorList>
    </citation>
    <scope>NUCLEOTIDE SEQUENCE [LARGE SCALE GENOMIC DNA]</scope>
    <source>
        <strain evidence="2">So ce56</strain>
    </source>
</reference>
<name>A9GVK1_SORC5</name>
<keyword evidence="2" id="KW-1185">Reference proteome</keyword>
<dbReference type="PANTHER" id="PTHR35866:SF1">
    <property type="entry name" value="YKGJ FAMILY CYSTEINE CLUSTER PROTEIN"/>
    <property type="match status" value="1"/>
</dbReference>
<dbReference type="EMBL" id="AM746676">
    <property type="protein sequence ID" value="CAN90767.1"/>
    <property type="molecule type" value="Genomic_DNA"/>
</dbReference>
<protein>
    <recommendedName>
        <fullName evidence="3">YkgJ family cysteine cluster protein</fullName>
    </recommendedName>
</protein>
<organism evidence="1 2">
    <name type="scientific">Sorangium cellulosum (strain So ce56)</name>
    <name type="common">Polyangium cellulosum (strain So ce56)</name>
    <dbReference type="NCBI Taxonomy" id="448385"/>
    <lineage>
        <taxon>Bacteria</taxon>
        <taxon>Pseudomonadati</taxon>
        <taxon>Myxococcota</taxon>
        <taxon>Polyangia</taxon>
        <taxon>Polyangiales</taxon>
        <taxon>Polyangiaceae</taxon>
        <taxon>Sorangium</taxon>
    </lineage>
</organism>
<gene>
    <name evidence="1" type="ordered locus">sce0610</name>
</gene>
<evidence type="ECO:0000313" key="2">
    <source>
        <dbReference type="Proteomes" id="UP000002139"/>
    </source>
</evidence>
<evidence type="ECO:0000313" key="1">
    <source>
        <dbReference type="EMBL" id="CAN90767.1"/>
    </source>
</evidence>
<evidence type="ECO:0008006" key="3">
    <source>
        <dbReference type="Google" id="ProtNLM"/>
    </source>
</evidence>
<dbReference type="HOGENOM" id="CLU_148048_0_0_7"/>
<dbReference type="InterPro" id="IPR005358">
    <property type="entry name" value="Puta_zinc/iron-chelating_dom"/>
</dbReference>
<dbReference type="AlphaFoldDB" id="A9GVK1"/>
<dbReference type="eggNOG" id="COG0727">
    <property type="taxonomic scope" value="Bacteria"/>
</dbReference>
<dbReference type="Pfam" id="PF03692">
    <property type="entry name" value="CxxCxxCC"/>
    <property type="match status" value="1"/>
</dbReference>
<proteinExistence type="predicted"/>
<dbReference type="PANTHER" id="PTHR35866">
    <property type="entry name" value="PUTATIVE-RELATED"/>
    <property type="match status" value="1"/>
</dbReference>
<dbReference type="Proteomes" id="UP000002139">
    <property type="component" value="Chromosome"/>
</dbReference>